<accession>A0A2J8PUG5</accession>
<name>A0A2J8PUG5_PANTR</name>
<dbReference type="EMBL" id="NBAG03000210">
    <property type="protein sequence ID" value="PNI87656.1"/>
    <property type="molecule type" value="Genomic_DNA"/>
</dbReference>
<dbReference type="InterPro" id="IPR027417">
    <property type="entry name" value="P-loop_NTPase"/>
</dbReference>
<dbReference type="AlphaFoldDB" id="A0A2J8PUG5"/>
<feature type="non-terminal residue" evidence="2">
    <location>
        <position position="1"/>
    </location>
</feature>
<comment type="caution">
    <text evidence="2">The sequence shown here is derived from an EMBL/GenBank/DDBJ whole genome shotgun (WGS) entry which is preliminary data.</text>
</comment>
<organism evidence="2 3">
    <name type="scientific">Pan troglodytes</name>
    <name type="common">Chimpanzee</name>
    <dbReference type="NCBI Taxonomy" id="9598"/>
    <lineage>
        <taxon>Eukaryota</taxon>
        <taxon>Metazoa</taxon>
        <taxon>Chordata</taxon>
        <taxon>Craniata</taxon>
        <taxon>Vertebrata</taxon>
        <taxon>Euteleostomi</taxon>
        <taxon>Mammalia</taxon>
        <taxon>Eutheria</taxon>
        <taxon>Euarchontoglires</taxon>
        <taxon>Primates</taxon>
        <taxon>Haplorrhini</taxon>
        <taxon>Catarrhini</taxon>
        <taxon>Hominidae</taxon>
        <taxon>Pan</taxon>
    </lineage>
</organism>
<feature type="compositionally biased region" description="Acidic residues" evidence="1">
    <location>
        <begin position="19"/>
        <end position="32"/>
    </location>
</feature>
<gene>
    <name evidence="2" type="ORF">CK820_G0000551</name>
</gene>
<evidence type="ECO:0000313" key="2">
    <source>
        <dbReference type="EMBL" id="PNI87656.1"/>
    </source>
</evidence>
<evidence type="ECO:0000256" key="1">
    <source>
        <dbReference type="SAM" id="MobiDB-lite"/>
    </source>
</evidence>
<sequence>EVIENHRKKKKEAQKDGKGEEEEEEEEQEEEEAFIAEMQMVAEILHHLVQRPEDYLENVENIVKLYKETILQNLEEVMAEHNPQYLIELNGNKPAEELFMVSAVLSRNTSQRGKFKSIDSIVLLLINRSIFIFEHH</sequence>
<proteinExistence type="predicted"/>
<reference evidence="2 3" key="1">
    <citation type="submission" date="2017-12" db="EMBL/GenBank/DDBJ databases">
        <title>High-resolution comparative analysis of great ape genomes.</title>
        <authorList>
            <person name="Pollen A."/>
            <person name="Hastie A."/>
            <person name="Hormozdiari F."/>
            <person name="Dougherty M."/>
            <person name="Liu R."/>
            <person name="Chaisson M."/>
            <person name="Hoppe E."/>
            <person name="Hill C."/>
            <person name="Pang A."/>
            <person name="Hillier L."/>
            <person name="Baker C."/>
            <person name="Armstrong J."/>
            <person name="Shendure J."/>
            <person name="Paten B."/>
            <person name="Wilson R."/>
            <person name="Chao H."/>
            <person name="Schneider V."/>
            <person name="Ventura M."/>
            <person name="Kronenberg Z."/>
            <person name="Murali S."/>
            <person name="Gordon D."/>
            <person name="Cantsilieris S."/>
            <person name="Munson K."/>
            <person name="Nelson B."/>
            <person name="Raja A."/>
            <person name="Underwood J."/>
            <person name="Diekhans M."/>
            <person name="Fiddes I."/>
            <person name="Haussler D."/>
            <person name="Eichler E."/>
        </authorList>
    </citation>
    <scope>NUCLEOTIDE SEQUENCE [LARGE SCALE GENOMIC DNA]</scope>
    <source>
        <strain evidence="2">Yerkes chimp pedigree #C0471</strain>
    </source>
</reference>
<evidence type="ECO:0000313" key="3">
    <source>
        <dbReference type="Proteomes" id="UP000236370"/>
    </source>
</evidence>
<feature type="compositionally biased region" description="Basic residues" evidence="1">
    <location>
        <begin position="1"/>
        <end position="12"/>
    </location>
</feature>
<dbReference type="Gene3D" id="3.40.50.300">
    <property type="entry name" value="P-loop containing nucleotide triphosphate hydrolases"/>
    <property type="match status" value="1"/>
</dbReference>
<feature type="region of interest" description="Disordered" evidence="1">
    <location>
        <begin position="1"/>
        <end position="32"/>
    </location>
</feature>
<protein>
    <submittedName>
        <fullName evidence="2">AK9 isoform 7</fullName>
    </submittedName>
</protein>
<dbReference type="Proteomes" id="UP000236370">
    <property type="component" value="Unassembled WGS sequence"/>
</dbReference>
<feature type="non-terminal residue" evidence="2">
    <location>
        <position position="136"/>
    </location>
</feature>